<evidence type="ECO:0000313" key="1">
    <source>
        <dbReference type="EMBL" id="KAJ1937970.1"/>
    </source>
</evidence>
<protein>
    <submittedName>
        <fullName evidence="1">Uncharacterized protein</fullName>
    </submittedName>
</protein>
<comment type="caution">
    <text evidence="1">The sequence shown here is derived from an EMBL/GenBank/DDBJ whole genome shotgun (WGS) entry which is preliminary data.</text>
</comment>
<organism evidence="1 2">
    <name type="scientific">Linderina macrospora</name>
    <dbReference type="NCBI Taxonomy" id="4868"/>
    <lineage>
        <taxon>Eukaryota</taxon>
        <taxon>Fungi</taxon>
        <taxon>Fungi incertae sedis</taxon>
        <taxon>Zoopagomycota</taxon>
        <taxon>Kickxellomycotina</taxon>
        <taxon>Kickxellomycetes</taxon>
        <taxon>Kickxellales</taxon>
        <taxon>Kickxellaceae</taxon>
        <taxon>Linderina</taxon>
    </lineage>
</organism>
<accession>A0ACC1J5A6</accession>
<dbReference type="Proteomes" id="UP001150603">
    <property type="component" value="Unassembled WGS sequence"/>
</dbReference>
<evidence type="ECO:0000313" key="2">
    <source>
        <dbReference type="Proteomes" id="UP001150603"/>
    </source>
</evidence>
<sequence>MLRVRFRAIQRPAQGISRRWVTTALLERRTRLWDQEKKRQAEASPTPDPAPLTLSLFGSKQITVPGGWTPLDVARKYEQSAAKKYVAAQINSTTPWDMRRPLPATVDTLEMVKFDTNDALAKQVFWHSSAHVMGAALEKVYGDDLLLCDGPPLSDGGFFYEFLLLSNSRAERLDRRPYAERIHDLC</sequence>
<keyword evidence="2" id="KW-1185">Reference proteome</keyword>
<reference evidence="1" key="1">
    <citation type="submission" date="2022-07" db="EMBL/GenBank/DDBJ databases">
        <title>Phylogenomic reconstructions and comparative analyses of Kickxellomycotina fungi.</title>
        <authorList>
            <person name="Reynolds N.K."/>
            <person name="Stajich J.E."/>
            <person name="Barry K."/>
            <person name="Grigoriev I.V."/>
            <person name="Crous P."/>
            <person name="Smith M.E."/>
        </authorList>
    </citation>
    <scope>NUCLEOTIDE SEQUENCE</scope>
    <source>
        <strain evidence="1">NRRL 5244</strain>
    </source>
</reference>
<feature type="non-terminal residue" evidence="1">
    <location>
        <position position="186"/>
    </location>
</feature>
<gene>
    <name evidence="1" type="ORF">FBU59_004593</name>
</gene>
<proteinExistence type="predicted"/>
<dbReference type="EMBL" id="JANBPW010003334">
    <property type="protein sequence ID" value="KAJ1937970.1"/>
    <property type="molecule type" value="Genomic_DNA"/>
</dbReference>
<name>A0ACC1J5A6_9FUNG</name>